<dbReference type="InterPro" id="IPR059020">
    <property type="entry name" value="CapW_CTD"/>
</dbReference>
<protein>
    <submittedName>
        <fullName evidence="4">WYL domain-containing protein</fullName>
    </submittedName>
</protein>
<dbReference type="AlphaFoldDB" id="A0AA42TIW4"/>
<dbReference type="PIRSF" id="PIRSF015558">
    <property type="entry name" value="Txn_reg_DeoR_prd"/>
    <property type="match status" value="1"/>
</dbReference>
<organism evidence="4 5">
    <name type="scientific">Stutzerimonas stutzeri</name>
    <name type="common">Pseudomonas stutzeri</name>
    <dbReference type="NCBI Taxonomy" id="316"/>
    <lineage>
        <taxon>Bacteria</taxon>
        <taxon>Pseudomonadati</taxon>
        <taxon>Pseudomonadota</taxon>
        <taxon>Gammaproteobacteria</taxon>
        <taxon>Pseudomonadales</taxon>
        <taxon>Pseudomonadaceae</taxon>
        <taxon>Stutzerimonas</taxon>
    </lineage>
</organism>
<gene>
    <name evidence="4" type="ORF">N5C32_22970</name>
</gene>
<evidence type="ECO:0000313" key="4">
    <source>
        <dbReference type="EMBL" id="MDH1238890.1"/>
    </source>
</evidence>
<dbReference type="PANTHER" id="PTHR34580:SF3">
    <property type="entry name" value="PROTEIN PAFB"/>
    <property type="match status" value="1"/>
</dbReference>
<dbReference type="PROSITE" id="PS52050">
    <property type="entry name" value="WYL"/>
    <property type="match status" value="1"/>
</dbReference>
<comment type="caution">
    <text evidence="4">The sequence shown here is derived from an EMBL/GenBank/DDBJ whole genome shotgun (WGS) entry which is preliminary data.</text>
</comment>
<sequence>MPAIKPADASPNQRERLWQIDFLTRFRGQVTRQDLVRRFGIAPSNATRDFTLYRQLAPDNLDYDHRDKVYRRTPVFQPLFTYDREHTLQALSLGQGVGLEPCAQAIMVDAAPALNQPNLETLASVSRAIYAGQALKIGYVSVANGESIREIVPHSLVNTGLRWHTRAYCRSHGQFRDFVLTRITSTHEINDEINANVEAWPQDEDWNNELVLELIPHPRASYAHAIELDYGLAPGQSILVPVRAATAGYLLRRWGVDCSPDARLNPDEYQLALRDPEGVAKQVNLAIAPGFTVETTQP</sequence>
<dbReference type="InterPro" id="IPR059019">
    <property type="entry name" value="WHD_CapW"/>
</dbReference>
<evidence type="ECO:0000259" key="2">
    <source>
        <dbReference type="Pfam" id="PF26107"/>
    </source>
</evidence>
<accession>A0AA42TIW4</accession>
<dbReference type="InterPro" id="IPR051534">
    <property type="entry name" value="CBASS_pafABC_assoc_protein"/>
</dbReference>
<evidence type="ECO:0000259" key="3">
    <source>
        <dbReference type="Pfam" id="PF26109"/>
    </source>
</evidence>
<evidence type="ECO:0000259" key="1">
    <source>
        <dbReference type="Pfam" id="PF13280"/>
    </source>
</evidence>
<dbReference type="Proteomes" id="UP001158500">
    <property type="component" value="Unassembled WGS sequence"/>
</dbReference>
<dbReference type="Pfam" id="PF26109">
    <property type="entry name" value="WHD_BrxR"/>
    <property type="match status" value="1"/>
</dbReference>
<dbReference type="RefSeq" id="WP_279642027.1">
    <property type="nucleotide sequence ID" value="NZ_JAOCAE010000035.1"/>
</dbReference>
<dbReference type="Pfam" id="PF13280">
    <property type="entry name" value="WYL"/>
    <property type="match status" value="1"/>
</dbReference>
<feature type="domain" description="DNA-binding transcriptional repressor CapW C-terminal dimerisation" evidence="2">
    <location>
        <begin position="211"/>
        <end position="277"/>
    </location>
</feature>
<name>A0AA42TIW4_STUST</name>
<feature type="domain" description="DNA-binding transcriptional repressor CapW winged helix-turn-helix" evidence="3">
    <location>
        <begin position="12"/>
        <end position="84"/>
    </location>
</feature>
<dbReference type="PANTHER" id="PTHR34580">
    <property type="match status" value="1"/>
</dbReference>
<feature type="domain" description="WYL" evidence="1">
    <location>
        <begin position="120"/>
        <end position="185"/>
    </location>
</feature>
<dbReference type="EMBL" id="JAOCAE010000035">
    <property type="protein sequence ID" value="MDH1238890.1"/>
    <property type="molecule type" value="Genomic_DNA"/>
</dbReference>
<dbReference type="InterPro" id="IPR016634">
    <property type="entry name" value="CapW-like"/>
</dbReference>
<proteinExistence type="predicted"/>
<evidence type="ECO:0000313" key="5">
    <source>
        <dbReference type="Proteomes" id="UP001158500"/>
    </source>
</evidence>
<dbReference type="InterPro" id="IPR026881">
    <property type="entry name" value="WYL_dom"/>
</dbReference>
<reference evidence="4" key="1">
    <citation type="submission" date="2022-09" db="EMBL/GenBank/DDBJ databases">
        <title>Intensive care unit water sources are persistently colonized with multi-drug resistant bacteria and are the site of extensive horizontal gene transfer of antibiotic resistance genes.</title>
        <authorList>
            <person name="Diorio-Toth L."/>
        </authorList>
    </citation>
    <scope>NUCLEOTIDE SEQUENCE</scope>
    <source>
        <strain evidence="4">GD03947</strain>
    </source>
</reference>
<dbReference type="Pfam" id="PF26107">
    <property type="entry name" value="BrxR_CTD"/>
    <property type="match status" value="1"/>
</dbReference>